<dbReference type="Pfam" id="PF10712">
    <property type="entry name" value="NAD-GH"/>
    <property type="match status" value="1"/>
</dbReference>
<sequence>MKLTFSSSIVCLRLKAYDSSPFLAPMRSFWASSSALKTSLVVGDGDLVLLSGGLVGGGNVQDSVSINIEGNFDLWDSTWCWWDSGELELSKQVVVLGHGTLSFVDLDQDSWLVVGVGGEGLSGLGWDGGVSLDESSHDTSGSLNTERKWGNVEKEKILDSLRFVSGEDGGLNSSSIGNSLVWVDRLVEFLSGEEVRKKFLDLWDTSGSSDENDVVDLKIRFVKWFEIIVKTTKKLTTHGKRNTGTDEERPRWQAGDITYLTLVHLGVTEGLLDWVHGGSEEISAELLETSTSDVGVEIDSLEERVDLNRSLG</sequence>
<protein>
    <submittedName>
        <fullName evidence="1">Uncharacterized protein</fullName>
    </submittedName>
</protein>
<dbReference type="InterPro" id="IPR019651">
    <property type="entry name" value="Glutamate_DH_NAD-spec"/>
</dbReference>
<dbReference type="KEGG" id="crq:GCK72_012057"/>
<accession>A0A6A5GJW1</accession>
<dbReference type="Proteomes" id="UP000483820">
    <property type="component" value="Chromosome IV"/>
</dbReference>
<reference evidence="1 2" key="1">
    <citation type="submission" date="2019-12" db="EMBL/GenBank/DDBJ databases">
        <title>Chromosome-level assembly of the Caenorhabditis remanei genome.</title>
        <authorList>
            <person name="Teterina A.A."/>
            <person name="Willis J.H."/>
            <person name="Phillips P.C."/>
        </authorList>
    </citation>
    <scope>NUCLEOTIDE SEQUENCE [LARGE SCALE GENOMIC DNA]</scope>
    <source>
        <strain evidence="1 2">PX506</strain>
        <tissue evidence="1">Whole organism</tissue>
    </source>
</reference>
<evidence type="ECO:0000313" key="1">
    <source>
        <dbReference type="EMBL" id="KAF1755607.1"/>
    </source>
</evidence>
<dbReference type="CTD" id="78775335"/>
<organism evidence="1 2">
    <name type="scientific">Caenorhabditis remanei</name>
    <name type="common">Caenorhabditis vulgaris</name>
    <dbReference type="NCBI Taxonomy" id="31234"/>
    <lineage>
        <taxon>Eukaryota</taxon>
        <taxon>Metazoa</taxon>
        <taxon>Ecdysozoa</taxon>
        <taxon>Nematoda</taxon>
        <taxon>Chromadorea</taxon>
        <taxon>Rhabditida</taxon>
        <taxon>Rhabditina</taxon>
        <taxon>Rhabditomorpha</taxon>
        <taxon>Rhabditoidea</taxon>
        <taxon>Rhabditidae</taxon>
        <taxon>Peloderinae</taxon>
        <taxon>Caenorhabditis</taxon>
    </lineage>
</organism>
<dbReference type="AlphaFoldDB" id="A0A6A5GJW1"/>
<comment type="caution">
    <text evidence="1">The sequence shown here is derived from an EMBL/GenBank/DDBJ whole genome shotgun (WGS) entry which is preliminary data.</text>
</comment>
<proteinExistence type="predicted"/>
<dbReference type="EMBL" id="WUAV01000004">
    <property type="protein sequence ID" value="KAF1755607.1"/>
    <property type="molecule type" value="Genomic_DNA"/>
</dbReference>
<dbReference type="RefSeq" id="XP_053583594.1">
    <property type="nucleotide sequence ID" value="XM_053728822.1"/>
</dbReference>
<gene>
    <name evidence="1" type="ORF">GCK72_012057</name>
</gene>
<name>A0A6A5GJW1_CAERE</name>
<evidence type="ECO:0000313" key="2">
    <source>
        <dbReference type="Proteomes" id="UP000483820"/>
    </source>
</evidence>
<dbReference type="GeneID" id="78775335"/>